<dbReference type="SUPFAM" id="SSF144091">
    <property type="entry name" value="Rhomboid-like"/>
    <property type="match status" value="1"/>
</dbReference>
<proteinExistence type="predicted"/>
<comment type="caution">
    <text evidence="7">The sequence shown here is derived from an EMBL/GenBank/DDBJ whole genome shotgun (WGS) entry which is preliminary data.</text>
</comment>
<evidence type="ECO:0000259" key="6">
    <source>
        <dbReference type="Pfam" id="PF01694"/>
    </source>
</evidence>
<dbReference type="Proteomes" id="UP001238540">
    <property type="component" value="Unassembled WGS sequence"/>
</dbReference>
<evidence type="ECO:0000313" key="8">
    <source>
        <dbReference type="Proteomes" id="UP001238540"/>
    </source>
</evidence>
<evidence type="ECO:0000256" key="5">
    <source>
        <dbReference type="SAM" id="Phobius"/>
    </source>
</evidence>
<feature type="transmembrane region" description="Helical" evidence="5">
    <location>
        <begin position="75"/>
        <end position="92"/>
    </location>
</feature>
<evidence type="ECO:0000256" key="3">
    <source>
        <dbReference type="ARBA" id="ARBA00022989"/>
    </source>
</evidence>
<dbReference type="Pfam" id="PF01694">
    <property type="entry name" value="Rhomboid"/>
    <property type="match status" value="1"/>
</dbReference>
<dbReference type="GO" id="GO:0016787">
    <property type="term" value="F:hydrolase activity"/>
    <property type="evidence" value="ECO:0007669"/>
    <property type="project" value="UniProtKB-KW"/>
</dbReference>
<keyword evidence="3 5" id="KW-1133">Transmembrane helix</keyword>
<dbReference type="NCBIfam" id="TIGR03902">
    <property type="entry name" value="rhom_GG_sort"/>
    <property type="match status" value="1"/>
</dbReference>
<organism evidence="7 8">
    <name type="scientific">Vibrio ostreicida</name>
    <dbReference type="NCBI Taxonomy" id="526588"/>
    <lineage>
        <taxon>Bacteria</taxon>
        <taxon>Pseudomonadati</taxon>
        <taxon>Pseudomonadota</taxon>
        <taxon>Gammaproteobacteria</taxon>
        <taxon>Vibrionales</taxon>
        <taxon>Vibrionaceae</taxon>
        <taxon>Vibrio</taxon>
    </lineage>
</organism>
<dbReference type="RefSeq" id="WP_170882102.1">
    <property type="nucleotide sequence ID" value="NZ_JABEYA020000001.1"/>
</dbReference>
<name>A0ABT8BV00_9VIBR</name>
<keyword evidence="7" id="KW-0378">Hydrolase</keyword>
<evidence type="ECO:0000256" key="2">
    <source>
        <dbReference type="ARBA" id="ARBA00022692"/>
    </source>
</evidence>
<keyword evidence="8" id="KW-1185">Reference proteome</keyword>
<protein>
    <submittedName>
        <fullName evidence="7">Rhombosortase</fullName>
        <ecNumber evidence="7">3.4.21.-</ecNumber>
    </submittedName>
</protein>
<sequence>MHLLLVLIAVSLACIGAQFEPLANLTYWNRTLIFDDQWWRILTGNFTHTNFTHLGMNLAGLWVISYLFRPKSLSLMWVLLGVSLGVGVLNLMSNMSTYVGLSGALHGFFAYYALKEWLEGRSSSGWLVLGVIAKVTWEMTMGASQSTSELIGARVAVESHMFGTISGLVLAFTVRQLHSLVNQKGSQQ</sequence>
<evidence type="ECO:0000313" key="7">
    <source>
        <dbReference type="EMBL" id="MDN3610483.1"/>
    </source>
</evidence>
<evidence type="ECO:0000256" key="1">
    <source>
        <dbReference type="ARBA" id="ARBA00004141"/>
    </source>
</evidence>
<keyword evidence="2 5" id="KW-0812">Transmembrane</keyword>
<dbReference type="Gene3D" id="1.20.1540.10">
    <property type="entry name" value="Rhomboid-like"/>
    <property type="match status" value="1"/>
</dbReference>
<accession>A0ABT8BV00</accession>
<gene>
    <name evidence="7" type="primary">rrtA</name>
    <name evidence="7" type="ORF">QWZ16_12295</name>
</gene>
<evidence type="ECO:0000256" key="4">
    <source>
        <dbReference type="ARBA" id="ARBA00023136"/>
    </source>
</evidence>
<dbReference type="InterPro" id="IPR035952">
    <property type="entry name" value="Rhomboid-like_sf"/>
</dbReference>
<reference evidence="8" key="1">
    <citation type="journal article" date="2019" name="Int. J. Syst. Evol. Microbiol.">
        <title>The Global Catalogue of Microorganisms (GCM) 10K type strain sequencing project: providing services to taxonomists for standard genome sequencing and annotation.</title>
        <authorList>
            <consortium name="The Broad Institute Genomics Platform"/>
            <consortium name="The Broad Institute Genome Sequencing Center for Infectious Disease"/>
            <person name="Wu L."/>
            <person name="Ma J."/>
        </authorList>
    </citation>
    <scope>NUCLEOTIDE SEQUENCE [LARGE SCALE GENOMIC DNA]</scope>
    <source>
        <strain evidence="8">CECT 7398</strain>
    </source>
</reference>
<feature type="domain" description="Peptidase S54 rhomboid" evidence="6">
    <location>
        <begin position="36"/>
        <end position="175"/>
    </location>
</feature>
<keyword evidence="4 5" id="KW-0472">Membrane</keyword>
<dbReference type="EC" id="3.4.21.-" evidence="7"/>
<dbReference type="PANTHER" id="PTHR43731:SF16">
    <property type="entry name" value="RHOMBOSORTASE"/>
    <property type="match status" value="1"/>
</dbReference>
<dbReference type="PANTHER" id="PTHR43731">
    <property type="entry name" value="RHOMBOID PROTEASE"/>
    <property type="match status" value="1"/>
</dbReference>
<dbReference type="InterPro" id="IPR050925">
    <property type="entry name" value="Rhomboid_protease_S54"/>
</dbReference>
<comment type="subcellular location">
    <subcellularLocation>
        <location evidence="1">Membrane</location>
        <topology evidence="1">Multi-pass membrane protein</topology>
    </subcellularLocation>
</comment>
<dbReference type="EMBL" id="JAUFQC010000001">
    <property type="protein sequence ID" value="MDN3610483.1"/>
    <property type="molecule type" value="Genomic_DNA"/>
</dbReference>
<feature type="transmembrane region" description="Helical" evidence="5">
    <location>
        <begin position="51"/>
        <end position="68"/>
    </location>
</feature>
<dbReference type="InterPro" id="IPR023826">
    <property type="entry name" value="Rhom-like_SP_proteobac"/>
</dbReference>
<dbReference type="InterPro" id="IPR022764">
    <property type="entry name" value="Peptidase_S54_rhomboid_dom"/>
</dbReference>